<accession>A0A838A846</accession>
<feature type="compositionally biased region" description="Acidic residues" evidence="1">
    <location>
        <begin position="370"/>
        <end position="393"/>
    </location>
</feature>
<feature type="transmembrane region" description="Helical" evidence="2">
    <location>
        <begin position="96"/>
        <end position="115"/>
    </location>
</feature>
<feature type="compositionally biased region" description="Low complexity" evidence="1">
    <location>
        <begin position="71"/>
        <end position="86"/>
    </location>
</feature>
<name>A0A838A846_9PSEU</name>
<feature type="region of interest" description="Disordered" evidence="1">
    <location>
        <begin position="278"/>
        <end position="393"/>
    </location>
</feature>
<gene>
    <name evidence="4" type="ORF">H0B56_03500</name>
</gene>
<keyword evidence="2" id="KW-1133">Transmembrane helix</keyword>
<feature type="compositionally biased region" description="Low complexity" evidence="1">
    <location>
        <begin position="278"/>
        <end position="287"/>
    </location>
</feature>
<sequence>MNQPVWYRRNRERSERFARAIDDDDHPGPQEFTRELAVVSALRTLGTEEGVDQHARLRMRERVLGADAQAGSVAGAAAGSPGTGASRPRRPRVSTMLAAAVAAVFALAFVGADLAEDALPGEMLYEVKRSTEALELETAVGDSARGAKHLELASTRVAELESLAGDRDVGRAHSVHRELLTNLETHATTGAQLVTTTATRSGGDRLEILGDWAAEHAGRMRDIETALPAEARARARAGAELLTAIEDRAKALAERMTCYPITTGRTDELGAVPATGSCAGSAAASTGLQQGGQEAGSTSPGEPTASGPGTGTAADPTESGAESGTPHVQDPVDMPGAPAATDEPSAPDTGVDVPGSPQAPSPETSAETGISDDTELTGSELDELETDLTGDSG</sequence>
<keyword evidence="2" id="KW-0472">Membrane</keyword>
<keyword evidence="5" id="KW-1185">Reference proteome</keyword>
<evidence type="ECO:0000256" key="2">
    <source>
        <dbReference type="SAM" id="Phobius"/>
    </source>
</evidence>
<reference evidence="4 5" key="1">
    <citation type="submission" date="2020-07" db="EMBL/GenBank/DDBJ databases">
        <title>Genome of Haloechinothrix sp.</title>
        <authorList>
            <person name="Tang S.-K."/>
            <person name="Yang L."/>
            <person name="Zhu W.-Y."/>
        </authorList>
    </citation>
    <scope>NUCLEOTIDE SEQUENCE [LARGE SCALE GENOMIC DNA]</scope>
    <source>
        <strain evidence="4 5">YIM 98757</strain>
    </source>
</reference>
<keyword evidence="2" id="KW-0812">Transmembrane</keyword>
<evidence type="ECO:0000259" key="3">
    <source>
        <dbReference type="Pfam" id="PF18915"/>
    </source>
</evidence>
<protein>
    <recommendedName>
        <fullName evidence="3">DUF5667 domain-containing protein</fullName>
    </recommendedName>
</protein>
<dbReference type="Proteomes" id="UP000582974">
    <property type="component" value="Unassembled WGS sequence"/>
</dbReference>
<evidence type="ECO:0000313" key="5">
    <source>
        <dbReference type="Proteomes" id="UP000582974"/>
    </source>
</evidence>
<proteinExistence type="predicted"/>
<dbReference type="EMBL" id="JACCKD010000001">
    <property type="protein sequence ID" value="MBA0124601.1"/>
    <property type="molecule type" value="Genomic_DNA"/>
</dbReference>
<dbReference type="RefSeq" id="WP_180891442.1">
    <property type="nucleotide sequence ID" value="NZ_JACCKD010000001.1"/>
</dbReference>
<feature type="region of interest" description="Disordered" evidence="1">
    <location>
        <begin position="71"/>
        <end position="90"/>
    </location>
</feature>
<evidence type="ECO:0000256" key="1">
    <source>
        <dbReference type="SAM" id="MobiDB-lite"/>
    </source>
</evidence>
<comment type="caution">
    <text evidence="4">The sequence shown here is derived from an EMBL/GenBank/DDBJ whole genome shotgun (WGS) entry which is preliminary data.</text>
</comment>
<dbReference type="InterPro" id="IPR043725">
    <property type="entry name" value="DUF5667"/>
</dbReference>
<organism evidence="4 5">
    <name type="scientific">Haloechinothrix aidingensis</name>
    <dbReference type="NCBI Taxonomy" id="2752311"/>
    <lineage>
        <taxon>Bacteria</taxon>
        <taxon>Bacillati</taxon>
        <taxon>Actinomycetota</taxon>
        <taxon>Actinomycetes</taxon>
        <taxon>Pseudonocardiales</taxon>
        <taxon>Pseudonocardiaceae</taxon>
        <taxon>Haloechinothrix</taxon>
    </lineage>
</organism>
<dbReference type="AlphaFoldDB" id="A0A838A846"/>
<feature type="domain" description="DUF5667" evidence="3">
    <location>
        <begin position="118"/>
        <end position="202"/>
    </location>
</feature>
<evidence type="ECO:0000313" key="4">
    <source>
        <dbReference type="EMBL" id="MBA0124601.1"/>
    </source>
</evidence>
<dbReference type="Pfam" id="PF18915">
    <property type="entry name" value="DUF5667"/>
    <property type="match status" value="1"/>
</dbReference>